<reference evidence="6" key="1">
    <citation type="submission" date="2021-09" db="EMBL/GenBank/DDBJ databases">
        <authorList>
            <consortium name="AG Swart"/>
            <person name="Singh M."/>
            <person name="Singh A."/>
            <person name="Seah K."/>
            <person name="Emmerich C."/>
        </authorList>
    </citation>
    <scope>NUCLEOTIDE SEQUENCE</scope>
    <source>
        <strain evidence="6">ATCC30299</strain>
    </source>
</reference>
<dbReference type="GO" id="GO:0006513">
    <property type="term" value="P:protein monoubiquitination"/>
    <property type="evidence" value="ECO:0007669"/>
    <property type="project" value="TreeGrafter"/>
</dbReference>
<dbReference type="PROSITE" id="PS50119">
    <property type="entry name" value="ZF_BBOX"/>
    <property type="match status" value="1"/>
</dbReference>
<protein>
    <recommendedName>
        <fullName evidence="8">RING-type domain-containing protein</fullName>
    </recommendedName>
</protein>
<dbReference type="GO" id="GO:0008270">
    <property type="term" value="F:zinc ion binding"/>
    <property type="evidence" value="ECO:0007669"/>
    <property type="project" value="UniProtKB-KW"/>
</dbReference>
<feature type="domain" description="RING-type" evidence="4">
    <location>
        <begin position="9"/>
        <end position="49"/>
    </location>
</feature>
<dbReference type="SUPFAM" id="SSF57845">
    <property type="entry name" value="B-box zinc-binding domain"/>
    <property type="match status" value="1"/>
</dbReference>
<dbReference type="InterPro" id="IPR047153">
    <property type="entry name" value="TRIM45/56/19-like"/>
</dbReference>
<keyword evidence="7" id="KW-1185">Reference proteome</keyword>
<dbReference type="EMBL" id="CAJZBQ010000011">
    <property type="protein sequence ID" value="CAG9314166.1"/>
    <property type="molecule type" value="Genomic_DNA"/>
</dbReference>
<dbReference type="Gene3D" id="3.30.160.60">
    <property type="entry name" value="Classic Zinc Finger"/>
    <property type="match status" value="1"/>
</dbReference>
<evidence type="ECO:0000313" key="6">
    <source>
        <dbReference type="EMBL" id="CAG9314166.1"/>
    </source>
</evidence>
<keyword evidence="2" id="KW-0862">Zinc</keyword>
<feature type="domain" description="B box-type" evidence="5">
    <location>
        <begin position="73"/>
        <end position="112"/>
    </location>
</feature>
<feature type="coiled-coil region" evidence="3">
    <location>
        <begin position="155"/>
        <end position="229"/>
    </location>
</feature>
<evidence type="ECO:0000313" key="7">
    <source>
        <dbReference type="Proteomes" id="UP001162131"/>
    </source>
</evidence>
<keyword evidence="2" id="KW-0863">Zinc-finger</keyword>
<proteinExistence type="predicted"/>
<dbReference type="AlphaFoldDB" id="A0AAU9IK81"/>
<dbReference type="PANTHER" id="PTHR25462">
    <property type="entry name" value="BONUS, ISOFORM C-RELATED"/>
    <property type="match status" value="1"/>
</dbReference>
<gene>
    <name evidence="6" type="ORF">BSTOLATCC_MIC9962</name>
</gene>
<sequence length="292" mass="34233">MDLISLLCCQNCGGRFNTDTMVPLSLICGHTCCKACLSSSGHFTCPSDSITETREISQIPASALVLQFLQNAKPNYTCFTHSRPLEFYCVPCRKLLCPKCIMQHSLHEYMDIDQADTIVKDLKNNFDCYYSTTLDNYSKLTREIEDVKRAQELIAQSLKAAQKELKEKYNCKKEELEKKRKIEEQELEYKMRPSIRYVEEHKIKLKELLQAHEQEKENAIKTKSEISRHNSNLAVLYHSDKFDRKASPLKELNFEWNRIQTKININVKEEEEVSETGFSIEEQRWQHYYHNN</sequence>
<name>A0AAU9IK81_9CILI</name>
<dbReference type="InterPro" id="IPR000315">
    <property type="entry name" value="Znf_B-box"/>
</dbReference>
<dbReference type="InterPro" id="IPR013083">
    <property type="entry name" value="Znf_RING/FYVE/PHD"/>
</dbReference>
<dbReference type="GO" id="GO:0061630">
    <property type="term" value="F:ubiquitin protein ligase activity"/>
    <property type="evidence" value="ECO:0007669"/>
    <property type="project" value="TreeGrafter"/>
</dbReference>
<organism evidence="6 7">
    <name type="scientific">Blepharisma stoltei</name>
    <dbReference type="NCBI Taxonomy" id="1481888"/>
    <lineage>
        <taxon>Eukaryota</taxon>
        <taxon>Sar</taxon>
        <taxon>Alveolata</taxon>
        <taxon>Ciliophora</taxon>
        <taxon>Postciliodesmatophora</taxon>
        <taxon>Heterotrichea</taxon>
        <taxon>Heterotrichida</taxon>
        <taxon>Blepharismidae</taxon>
        <taxon>Blepharisma</taxon>
    </lineage>
</organism>
<keyword evidence="1" id="KW-0479">Metal-binding</keyword>
<dbReference type="Pfam" id="PF00643">
    <property type="entry name" value="zf-B_box"/>
    <property type="match status" value="1"/>
</dbReference>
<evidence type="ECO:0000256" key="1">
    <source>
        <dbReference type="ARBA" id="ARBA00022723"/>
    </source>
</evidence>
<dbReference type="Proteomes" id="UP001162131">
    <property type="component" value="Unassembled WGS sequence"/>
</dbReference>
<evidence type="ECO:0008006" key="8">
    <source>
        <dbReference type="Google" id="ProtNLM"/>
    </source>
</evidence>
<evidence type="ECO:0000259" key="4">
    <source>
        <dbReference type="PROSITE" id="PS50089"/>
    </source>
</evidence>
<keyword evidence="3" id="KW-0175">Coiled coil</keyword>
<dbReference type="InterPro" id="IPR001841">
    <property type="entry name" value="Znf_RING"/>
</dbReference>
<accession>A0AAU9IK81</accession>
<dbReference type="Gene3D" id="3.30.40.10">
    <property type="entry name" value="Zinc/RING finger domain, C3HC4 (zinc finger)"/>
    <property type="match status" value="1"/>
</dbReference>
<dbReference type="PANTHER" id="PTHR25462:SF229">
    <property type="entry name" value="TRANSCRIPTION INTERMEDIARY FACTOR 1-BETA"/>
    <property type="match status" value="1"/>
</dbReference>
<comment type="caution">
    <text evidence="6">The sequence shown here is derived from an EMBL/GenBank/DDBJ whole genome shotgun (WGS) entry which is preliminary data.</text>
</comment>
<evidence type="ECO:0000259" key="5">
    <source>
        <dbReference type="PROSITE" id="PS50119"/>
    </source>
</evidence>
<evidence type="ECO:0000256" key="3">
    <source>
        <dbReference type="SAM" id="Coils"/>
    </source>
</evidence>
<dbReference type="PROSITE" id="PS50089">
    <property type="entry name" value="ZF_RING_2"/>
    <property type="match status" value="1"/>
</dbReference>
<evidence type="ECO:0000256" key="2">
    <source>
        <dbReference type="PROSITE-ProRule" id="PRU00024"/>
    </source>
</evidence>